<dbReference type="InterPro" id="IPR050388">
    <property type="entry name" value="ABC_Ni/Peptide_Import"/>
</dbReference>
<dbReference type="STRING" id="1618.IV36_GL001235"/>
<dbReference type="EMBL" id="JQAR01000029">
    <property type="protein sequence ID" value="KRN26981.1"/>
    <property type="molecule type" value="Genomic_DNA"/>
</dbReference>
<evidence type="ECO:0000256" key="3">
    <source>
        <dbReference type="ARBA" id="ARBA00022448"/>
    </source>
</evidence>
<dbReference type="AlphaFoldDB" id="A0A0R2FKW6"/>
<keyword evidence="3" id="KW-0813">Transport</keyword>
<dbReference type="Pfam" id="PF00005">
    <property type="entry name" value="ABC_tran"/>
    <property type="match status" value="1"/>
</dbReference>
<keyword evidence="6" id="KW-1278">Translocase</keyword>
<name>A0A0R2FKW6_9LACO</name>
<comment type="caution">
    <text evidence="9">The sequence shown here is derived from an EMBL/GenBank/DDBJ whole genome shotgun (WGS) entry which is preliminary data.</text>
</comment>
<dbReference type="PANTHER" id="PTHR43297">
    <property type="entry name" value="OLIGOPEPTIDE TRANSPORT ATP-BINDING PROTEIN APPD"/>
    <property type="match status" value="1"/>
</dbReference>
<dbReference type="Gene3D" id="3.40.50.300">
    <property type="entry name" value="P-loop containing nucleotide triphosphate hydrolases"/>
    <property type="match status" value="1"/>
</dbReference>
<dbReference type="SUPFAM" id="SSF52540">
    <property type="entry name" value="P-loop containing nucleoside triphosphate hydrolases"/>
    <property type="match status" value="1"/>
</dbReference>
<evidence type="ECO:0000256" key="7">
    <source>
        <dbReference type="ARBA" id="ARBA00023136"/>
    </source>
</evidence>
<evidence type="ECO:0000256" key="6">
    <source>
        <dbReference type="ARBA" id="ARBA00022967"/>
    </source>
</evidence>
<proteinExistence type="inferred from homology"/>
<dbReference type="PANTHER" id="PTHR43297:SF14">
    <property type="entry name" value="ATPASE AAA-TYPE CORE DOMAIN-CONTAINING PROTEIN"/>
    <property type="match status" value="1"/>
</dbReference>
<protein>
    <submittedName>
        <fullName evidence="9">ABC-type dipeptide oligopeptide nickel transport system, ATPase component</fullName>
    </submittedName>
</protein>
<dbReference type="PATRIC" id="fig|1618.3.peg.1249"/>
<evidence type="ECO:0000256" key="4">
    <source>
        <dbReference type="ARBA" id="ARBA00022475"/>
    </source>
</evidence>
<comment type="subcellular location">
    <subcellularLocation>
        <location evidence="1">Membrane</location>
    </subcellularLocation>
</comment>
<organism evidence="9 10">
    <name type="scientific">Liquorilactobacillus mali</name>
    <dbReference type="NCBI Taxonomy" id="1618"/>
    <lineage>
        <taxon>Bacteria</taxon>
        <taxon>Bacillati</taxon>
        <taxon>Bacillota</taxon>
        <taxon>Bacilli</taxon>
        <taxon>Lactobacillales</taxon>
        <taxon>Lactobacillaceae</taxon>
        <taxon>Liquorilactobacillus</taxon>
    </lineage>
</organism>
<evidence type="ECO:0000256" key="5">
    <source>
        <dbReference type="ARBA" id="ARBA00022519"/>
    </source>
</evidence>
<evidence type="ECO:0000256" key="1">
    <source>
        <dbReference type="ARBA" id="ARBA00004370"/>
    </source>
</evidence>
<evidence type="ECO:0000259" key="8">
    <source>
        <dbReference type="Pfam" id="PF00005"/>
    </source>
</evidence>
<dbReference type="GO" id="GO:0016020">
    <property type="term" value="C:membrane"/>
    <property type="evidence" value="ECO:0007669"/>
    <property type="project" value="UniProtKB-SubCell"/>
</dbReference>
<evidence type="ECO:0000256" key="2">
    <source>
        <dbReference type="ARBA" id="ARBA00005417"/>
    </source>
</evidence>
<keyword evidence="4" id="KW-1003">Cell membrane</keyword>
<evidence type="ECO:0000313" key="9">
    <source>
        <dbReference type="EMBL" id="KRN26981.1"/>
    </source>
</evidence>
<keyword evidence="7" id="KW-0472">Membrane</keyword>
<gene>
    <name evidence="9" type="ORF">IV36_GL001235</name>
</gene>
<dbReference type="OrthoDB" id="9802264at2"/>
<keyword evidence="5" id="KW-0997">Cell inner membrane</keyword>
<evidence type="ECO:0000313" key="10">
    <source>
        <dbReference type="Proteomes" id="UP000051727"/>
    </source>
</evidence>
<dbReference type="GO" id="GO:0005524">
    <property type="term" value="F:ATP binding"/>
    <property type="evidence" value="ECO:0007669"/>
    <property type="project" value="InterPro"/>
</dbReference>
<reference evidence="9 10" key="1">
    <citation type="journal article" date="2015" name="Genome Announc.">
        <title>Expanding the biotechnology potential of lactobacilli through comparative genomics of 213 strains and associated genera.</title>
        <authorList>
            <person name="Sun Z."/>
            <person name="Harris H.M."/>
            <person name="McCann A."/>
            <person name="Guo C."/>
            <person name="Argimon S."/>
            <person name="Zhang W."/>
            <person name="Yang X."/>
            <person name="Jeffery I.B."/>
            <person name="Cooney J.C."/>
            <person name="Kagawa T.F."/>
            <person name="Liu W."/>
            <person name="Song Y."/>
            <person name="Salvetti E."/>
            <person name="Wrobel A."/>
            <person name="Rasinkangas P."/>
            <person name="Parkhill J."/>
            <person name="Rea M.C."/>
            <person name="O'Sullivan O."/>
            <person name="Ritari J."/>
            <person name="Douillard F.P."/>
            <person name="Paul Ross R."/>
            <person name="Yang R."/>
            <person name="Briner A.E."/>
            <person name="Felis G.E."/>
            <person name="de Vos W.M."/>
            <person name="Barrangou R."/>
            <person name="Klaenhammer T.R."/>
            <person name="Caufield P.W."/>
            <person name="Cui Y."/>
            <person name="Zhang H."/>
            <person name="O'Toole P.W."/>
        </authorList>
    </citation>
    <scope>NUCLEOTIDE SEQUENCE [LARGE SCALE GENOMIC DNA]</scope>
    <source>
        <strain evidence="9 10">ATCC 27304</strain>
    </source>
</reference>
<accession>A0A0R2FKW6</accession>
<feature type="domain" description="ABC transporter" evidence="8">
    <location>
        <begin position="27"/>
        <end position="112"/>
    </location>
</feature>
<dbReference type="GO" id="GO:0016887">
    <property type="term" value="F:ATP hydrolysis activity"/>
    <property type="evidence" value="ECO:0007669"/>
    <property type="project" value="InterPro"/>
</dbReference>
<dbReference type="InterPro" id="IPR027417">
    <property type="entry name" value="P-loop_NTPase"/>
</dbReference>
<comment type="similarity">
    <text evidence="2">Belongs to the ABC transporter superfamily.</text>
</comment>
<dbReference type="InterPro" id="IPR003439">
    <property type="entry name" value="ABC_transporter-like_ATP-bd"/>
</dbReference>
<sequence>MPDSRILDIKDLNVSFNVSGNYYKAVSGVNLEVNTNEILAIVGESGCGKSTLATTIMGLHDNSVKIGGSVIFENKNLLSLKEDEFNKIRGAKIGMIFQDPLSALNPLKKIKEAVT</sequence>
<dbReference type="Proteomes" id="UP000051727">
    <property type="component" value="Unassembled WGS sequence"/>
</dbReference>